<dbReference type="Proteomes" id="UP000192907">
    <property type="component" value="Unassembled WGS sequence"/>
</dbReference>
<name>A0A1Y6B9L3_9BACT</name>
<feature type="coiled-coil region" evidence="3">
    <location>
        <begin position="116"/>
        <end position="143"/>
    </location>
</feature>
<dbReference type="RefSeq" id="WP_132316249.1">
    <property type="nucleotide sequence ID" value="NZ_FWZT01000003.1"/>
</dbReference>
<evidence type="ECO:0000313" key="6">
    <source>
        <dbReference type="Proteomes" id="UP000192907"/>
    </source>
</evidence>
<protein>
    <submittedName>
        <fullName evidence="5">Two-component system, chemotaxis family, response regulator CheY</fullName>
    </submittedName>
</protein>
<dbReference type="EMBL" id="FWZT01000003">
    <property type="protein sequence ID" value="SMF00102.1"/>
    <property type="molecule type" value="Genomic_DNA"/>
</dbReference>
<keyword evidence="3" id="KW-0175">Coiled coil</keyword>
<dbReference type="AlphaFoldDB" id="A0A1Y6B9L3"/>
<dbReference type="Pfam" id="PF00072">
    <property type="entry name" value="Response_reg"/>
    <property type="match status" value="1"/>
</dbReference>
<proteinExistence type="predicted"/>
<dbReference type="OrthoDB" id="5292972at2"/>
<dbReference type="Gene3D" id="3.40.50.2300">
    <property type="match status" value="1"/>
</dbReference>
<dbReference type="InterPro" id="IPR011006">
    <property type="entry name" value="CheY-like_superfamily"/>
</dbReference>
<evidence type="ECO:0000256" key="2">
    <source>
        <dbReference type="PROSITE-ProRule" id="PRU00169"/>
    </source>
</evidence>
<evidence type="ECO:0000259" key="4">
    <source>
        <dbReference type="PROSITE" id="PS50110"/>
    </source>
</evidence>
<dbReference type="SMART" id="SM00448">
    <property type="entry name" value="REC"/>
    <property type="match status" value="1"/>
</dbReference>
<dbReference type="PROSITE" id="PS50110">
    <property type="entry name" value="RESPONSE_REGULATORY"/>
    <property type="match status" value="1"/>
</dbReference>
<evidence type="ECO:0000256" key="1">
    <source>
        <dbReference type="ARBA" id="ARBA00022553"/>
    </source>
</evidence>
<evidence type="ECO:0000313" key="5">
    <source>
        <dbReference type="EMBL" id="SMF00102.1"/>
    </source>
</evidence>
<dbReference type="SUPFAM" id="SSF52172">
    <property type="entry name" value="CheY-like"/>
    <property type="match status" value="1"/>
</dbReference>
<keyword evidence="6" id="KW-1185">Reference proteome</keyword>
<sequence>MSKVKSIKPDRILIVDDDPDLLEVLQERFEQSDWKVDTANDGLKGLDIVNGKEFDVILSDIEMPQLNGIQFLSEIRGSEKNAGTVVVLMSGAFNQKDVNELLGYELGTFIEKPFSAEKILSLIEDALKRRSELQSQLESSEVDSANKRFKVIGED</sequence>
<dbReference type="InterPro" id="IPR001789">
    <property type="entry name" value="Sig_transdc_resp-reg_receiver"/>
</dbReference>
<gene>
    <name evidence="5" type="ORF">SAMN06296036_10372</name>
</gene>
<organism evidence="5 6">
    <name type="scientific">Pseudobacteriovorax antillogorgiicola</name>
    <dbReference type="NCBI Taxonomy" id="1513793"/>
    <lineage>
        <taxon>Bacteria</taxon>
        <taxon>Pseudomonadati</taxon>
        <taxon>Bdellovibrionota</taxon>
        <taxon>Oligoflexia</taxon>
        <taxon>Oligoflexales</taxon>
        <taxon>Pseudobacteriovoracaceae</taxon>
        <taxon>Pseudobacteriovorax</taxon>
    </lineage>
</organism>
<dbReference type="GO" id="GO:0000160">
    <property type="term" value="P:phosphorelay signal transduction system"/>
    <property type="evidence" value="ECO:0007669"/>
    <property type="project" value="InterPro"/>
</dbReference>
<dbReference type="InterPro" id="IPR050595">
    <property type="entry name" value="Bact_response_regulator"/>
</dbReference>
<dbReference type="PANTHER" id="PTHR44591:SF3">
    <property type="entry name" value="RESPONSE REGULATORY DOMAIN-CONTAINING PROTEIN"/>
    <property type="match status" value="1"/>
</dbReference>
<keyword evidence="1 2" id="KW-0597">Phosphoprotein</keyword>
<dbReference type="PANTHER" id="PTHR44591">
    <property type="entry name" value="STRESS RESPONSE REGULATOR PROTEIN 1"/>
    <property type="match status" value="1"/>
</dbReference>
<evidence type="ECO:0000256" key="3">
    <source>
        <dbReference type="SAM" id="Coils"/>
    </source>
</evidence>
<feature type="domain" description="Response regulatory" evidence="4">
    <location>
        <begin position="11"/>
        <end position="127"/>
    </location>
</feature>
<feature type="modified residue" description="4-aspartylphosphate" evidence="2">
    <location>
        <position position="60"/>
    </location>
</feature>
<accession>A0A1Y6B9L3</accession>
<reference evidence="6" key="1">
    <citation type="submission" date="2017-04" db="EMBL/GenBank/DDBJ databases">
        <authorList>
            <person name="Varghese N."/>
            <person name="Submissions S."/>
        </authorList>
    </citation>
    <scope>NUCLEOTIDE SEQUENCE [LARGE SCALE GENOMIC DNA]</scope>
    <source>
        <strain evidence="6">RKEM611</strain>
    </source>
</reference>
<dbReference type="STRING" id="1513793.SAMN06296036_10372"/>